<dbReference type="Pfam" id="PF00550">
    <property type="entry name" value="PP-binding"/>
    <property type="match status" value="1"/>
</dbReference>
<keyword evidence="1" id="KW-0596">Phosphopantetheine</keyword>
<evidence type="ECO:0000313" key="4">
    <source>
        <dbReference type="EMBL" id="GAA2267713.1"/>
    </source>
</evidence>
<comment type="caution">
    <text evidence="4">The sequence shown here is derived from an EMBL/GenBank/DDBJ whole genome shotgun (WGS) entry which is preliminary data.</text>
</comment>
<protein>
    <recommendedName>
        <fullName evidence="3">Carrier domain-containing protein</fullName>
    </recommendedName>
</protein>
<dbReference type="Gene3D" id="1.10.1200.10">
    <property type="entry name" value="ACP-like"/>
    <property type="match status" value="1"/>
</dbReference>
<feature type="domain" description="Carrier" evidence="3">
    <location>
        <begin position="11"/>
        <end position="86"/>
    </location>
</feature>
<evidence type="ECO:0000313" key="5">
    <source>
        <dbReference type="Proteomes" id="UP001500305"/>
    </source>
</evidence>
<accession>A0ABP5RMN2</accession>
<dbReference type="InterPro" id="IPR009081">
    <property type="entry name" value="PP-bd_ACP"/>
</dbReference>
<organism evidence="4 5">
    <name type="scientific">Kitasatospora cystarginea</name>
    <dbReference type="NCBI Taxonomy" id="58350"/>
    <lineage>
        <taxon>Bacteria</taxon>
        <taxon>Bacillati</taxon>
        <taxon>Actinomycetota</taxon>
        <taxon>Actinomycetes</taxon>
        <taxon>Kitasatosporales</taxon>
        <taxon>Streptomycetaceae</taxon>
        <taxon>Kitasatospora</taxon>
    </lineage>
</organism>
<dbReference type="SUPFAM" id="SSF47336">
    <property type="entry name" value="ACP-like"/>
    <property type="match status" value="1"/>
</dbReference>
<dbReference type="EMBL" id="BAAATR010000035">
    <property type="protein sequence ID" value="GAA2267713.1"/>
    <property type="molecule type" value="Genomic_DNA"/>
</dbReference>
<evidence type="ECO:0000256" key="2">
    <source>
        <dbReference type="ARBA" id="ARBA00022553"/>
    </source>
</evidence>
<dbReference type="Proteomes" id="UP001500305">
    <property type="component" value="Unassembled WGS sequence"/>
</dbReference>
<keyword evidence="5" id="KW-1185">Reference proteome</keyword>
<dbReference type="SMART" id="SM00823">
    <property type="entry name" value="PKS_PP"/>
    <property type="match status" value="1"/>
</dbReference>
<reference evidence="5" key="1">
    <citation type="journal article" date="2019" name="Int. J. Syst. Evol. Microbiol.">
        <title>The Global Catalogue of Microorganisms (GCM) 10K type strain sequencing project: providing services to taxonomists for standard genome sequencing and annotation.</title>
        <authorList>
            <consortium name="The Broad Institute Genomics Platform"/>
            <consortium name="The Broad Institute Genome Sequencing Center for Infectious Disease"/>
            <person name="Wu L."/>
            <person name="Ma J."/>
        </authorList>
    </citation>
    <scope>NUCLEOTIDE SEQUENCE [LARGE SCALE GENOMIC DNA]</scope>
    <source>
        <strain evidence="5">JCM 7356</strain>
    </source>
</reference>
<proteinExistence type="predicted"/>
<evidence type="ECO:0000256" key="1">
    <source>
        <dbReference type="ARBA" id="ARBA00022450"/>
    </source>
</evidence>
<dbReference type="RefSeq" id="WP_344639763.1">
    <property type="nucleotide sequence ID" value="NZ_BAAATR010000035.1"/>
</dbReference>
<dbReference type="InterPro" id="IPR036736">
    <property type="entry name" value="ACP-like_sf"/>
</dbReference>
<name>A0ABP5RMN2_9ACTN</name>
<evidence type="ECO:0000259" key="3">
    <source>
        <dbReference type="PROSITE" id="PS50075"/>
    </source>
</evidence>
<gene>
    <name evidence="4" type="ORF">GCM10010430_61120</name>
</gene>
<keyword evidence="2" id="KW-0597">Phosphoprotein</keyword>
<dbReference type="InterPro" id="IPR020806">
    <property type="entry name" value="PKS_PP-bd"/>
</dbReference>
<sequence length="88" mass="9604">MNDTVGREARSAAELALREAIGEILPTLPAAEITGNRHLRDLGADSVDRIEIILTVTRRLGIDEPLSAFSAIPDIDHLIDHLARARRA</sequence>
<dbReference type="PROSITE" id="PS50075">
    <property type="entry name" value="CARRIER"/>
    <property type="match status" value="1"/>
</dbReference>